<keyword evidence="3" id="KW-0963">Cytoplasm</keyword>
<reference evidence="6" key="2">
    <citation type="submission" date="2015-05" db="EMBL/GenBank/DDBJ databases">
        <authorList>
            <consortium name="Pathogen Informatics"/>
        </authorList>
    </citation>
    <scope>NUCLEOTIDE SEQUENCE [LARGE SCALE GENOMIC DNA]</scope>
    <source>
        <strain evidence="5 7">2789STDY5608863</strain>
        <strain evidence="6">M72</strain>
    </source>
</reference>
<comment type="function">
    <text evidence="3">Participates in chromosomal partition during cell division. May act via the formation of a condensin-like complex containing Smc and ScpB that pull DNA away from mid-cell into both cell halves.</text>
</comment>
<name>A0A0M6WNK6_9FIRM</name>
<comment type="subunit">
    <text evidence="3">Component of a cohesin-like complex composed of ScpA, ScpB and the Smc homodimer, in which ScpA and ScpB bind to the head domain of Smc. The presence of the three proteins is required for the association of the complex with DNA.</text>
</comment>
<organism evidence="4 6">
    <name type="scientific">Roseburia faecis</name>
    <dbReference type="NCBI Taxonomy" id="301302"/>
    <lineage>
        <taxon>Bacteria</taxon>
        <taxon>Bacillati</taxon>
        <taxon>Bacillota</taxon>
        <taxon>Clostridia</taxon>
        <taxon>Lachnospirales</taxon>
        <taxon>Lachnospiraceae</taxon>
        <taxon>Roseburia</taxon>
    </lineage>
</organism>
<accession>A0A0M6WNK6</accession>
<sequence>MELTVKLQVFEGPLDLLLYLLEKNKVNIYDIPIVEITEQYMEYIREMKRQDLEVLSEFLVMAATLVDIKSRMLLPSNPDSEEEEEDPRAELVQQLLEYKMYKCMAYELKDRQMDAGRVMYKKPTIPEEVRAYEPPVDIHELISDITLSRLHEIFESIMKKQQDKIDPLRSKFGKIEKEEVSLEDKMEDLKKYAAGHRHFSFRGLLTAQSSKVEVIVTFLAILELMKMGTIRISQEHIFDDIQIDSKVAA</sequence>
<evidence type="ECO:0000313" key="4">
    <source>
        <dbReference type="EMBL" id="CRL38423.1"/>
    </source>
</evidence>
<protein>
    <recommendedName>
        <fullName evidence="2 3">Segregation and condensation protein A</fullName>
    </recommendedName>
</protein>
<evidence type="ECO:0000256" key="2">
    <source>
        <dbReference type="ARBA" id="ARBA00044777"/>
    </source>
</evidence>
<proteinExistence type="inferred from homology"/>
<dbReference type="Gene3D" id="6.10.250.2410">
    <property type="match status" value="1"/>
</dbReference>
<dbReference type="InterPro" id="IPR023093">
    <property type="entry name" value="ScpA-like_C"/>
</dbReference>
<evidence type="ECO:0000313" key="5">
    <source>
        <dbReference type="EMBL" id="CUM76322.1"/>
    </source>
</evidence>
<dbReference type="GO" id="GO:0051301">
    <property type="term" value="P:cell division"/>
    <property type="evidence" value="ECO:0007669"/>
    <property type="project" value="UniProtKB-KW"/>
</dbReference>
<comment type="similarity">
    <text evidence="3">Belongs to the ScpA family.</text>
</comment>
<dbReference type="PANTHER" id="PTHR33969">
    <property type="entry name" value="SEGREGATION AND CONDENSATION PROTEIN A"/>
    <property type="match status" value="1"/>
</dbReference>
<dbReference type="HAMAP" id="MF_01805">
    <property type="entry name" value="ScpA"/>
    <property type="match status" value="1"/>
</dbReference>
<evidence type="ECO:0000313" key="7">
    <source>
        <dbReference type="Proteomes" id="UP000095495"/>
    </source>
</evidence>
<dbReference type="Pfam" id="PF02616">
    <property type="entry name" value="SMC_ScpA"/>
    <property type="match status" value="1"/>
</dbReference>
<reference evidence="4" key="1">
    <citation type="submission" date="2015-05" db="EMBL/GenBank/DDBJ databases">
        <authorList>
            <person name="Wang D.B."/>
            <person name="Wang M."/>
        </authorList>
    </citation>
    <scope>NUCLEOTIDE SEQUENCE [LARGE SCALE GENOMIC DNA]</scope>
    <source>
        <strain evidence="4">M72</strain>
    </source>
</reference>
<dbReference type="GO" id="GO:0005737">
    <property type="term" value="C:cytoplasm"/>
    <property type="evidence" value="ECO:0007669"/>
    <property type="project" value="UniProtKB-SubCell"/>
</dbReference>
<gene>
    <name evidence="3 5" type="primary">scpA</name>
    <name evidence="5" type="ORF">ERS852420_00506</name>
    <name evidence="4" type="ORF">M72_06741</name>
</gene>
<keyword evidence="3" id="KW-0131">Cell cycle</keyword>
<dbReference type="OrthoDB" id="9811016at2"/>
<dbReference type="GO" id="GO:0007059">
    <property type="term" value="P:chromosome segregation"/>
    <property type="evidence" value="ECO:0007669"/>
    <property type="project" value="UniProtKB-UniRule"/>
</dbReference>
<keyword evidence="3" id="KW-0132">Cell division</keyword>
<dbReference type="EMBL" id="CVRR01000019">
    <property type="protein sequence ID" value="CRL38423.1"/>
    <property type="molecule type" value="Genomic_DNA"/>
</dbReference>
<dbReference type="InterPro" id="IPR003768">
    <property type="entry name" value="ScpA"/>
</dbReference>
<dbReference type="AlphaFoldDB" id="A0A0M6WNK6"/>
<keyword evidence="1 3" id="KW-0159">Chromosome partition</keyword>
<dbReference type="RefSeq" id="WP_022046626.1">
    <property type="nucleotide sequence ID" value="NZ_CP173697.1"/>
</dbReference>
<evidence type="ECO:0000313" key="6">
    <source>
        <dbReference type="Proteomes" id="UP000049979"/>
    </source>
</evidence>
<dbReference type="Gene3D" id="1.10.10.580">
    <property type="entry name" value="Structural maintenance of chromosome 1. Chain E"/>
    <property type="match status" value="1"/>
</dbReference>
<dbReference type="PANTHER" id="PTHR33969:SF2">
    <property type="entry name" value="SEGREGATION AND CONDENSATION PROTEIN A"/>
    <property type="match status" value="1"/>
</dbReference>
<dbReference type="GO" id="GO:0006260">
    <property type="term" value="P:DNA replication"/>
    <property type="evidence" value="ECO:0007669"/>
    <property type="project" value="UniProtKB-UniRule"/>
</dbReference>
<dbReference type="STRING" id="301302.ERS852420_00506"/>
<dbReference type="EMBL" id="CYXV01000002">
    <property type="protein sequence ID" value="CUM76322.1"/>
    <property type="molecule type" value="Genomic_DNA"/>
</dbReference>
<comment type="subcellular location">
    <subcellularLocation>
        <location evidence="3">Cytoplasm</location>
    </subcellularLocation>
    <text evidence="3">Associated with two foci at the outer edges of the nucleoid region in young cells, and at four foci within both cell halves in older cells.</text>
</comment>
<evidence type="ECO:0000256" key="3">
    <source>
        <dbReference type="HAMAP-Rule" id="MF_01805"/>
    </source>
</evidence>
<evidence type="ECO:0000256" key="1">
    <source>
        <dbReference type="ARBA" id="ARBA00022829"/>
    </source>
</evidence>
<keyword evidence="6" id="KW-1185">Reference proteome</keyword>
<dbReference type="Proteomes" id="UP000049979">
    <property type="component" value="Unassembled WGS sequence"/>
</dbReference>
<dbReference type="Proteomes" id="UP000095495">
    <property type="component" value="Unassembled WGS sequence"/>
</dbReference>